<evidence type="ECO:0000313" key="2">
    <source>
        <dbReference type="Proteomes" id="UP000516862"/>
    </source>
</evidence>
<proteinExistence type="predicted"/>
<dbReference type="RefSeq" id="WP_005403709.1">
    <property type="nucleotide sequence ID" value="NZ_APCT01000009.1"/>
</dbReference>
<protein>
    <submittedName>
        <fullName evidence="1">Uncharacterized protein</fullName>
    </submittedName>
</protein>
<evidence type="ECO:0000313" key="1">
    <source>
        <dbReference type="EMBL" id="QNX04840.1"/>
    </source>
</evidence>
<accession>A0A1Y3FA69</accession>
<organism evidence="1 2">
    <name type="scientific">Acinetobacter seifertii</name>
    <dbReference type="NCBI Taxonomy" id="1530123"/>
    <lineage>
        <taxon>Bacteria</taxon>
        <taxon>Pseudomonadati</taxon>
        <taxon>Pseudomonadota</taxon>
        <taxon>Gammaproteobacteria</taxon>
        <taxon>Moraxellales</taxon>
        <taxon>Moraxellaceae</taxon>
        <taxon>Acinetobacter</taxon>
        <taxon>Acinetobacter calcoaceticus/baumannii complex</taxon>
    </lineage>
</organism>
<reference evidence="1 2" key="2">
    <citation type="submission" date="2020-09" db="EMBL/GenBank/DDBJ databases">
        <authorList>
            <person name="Chen F.-J."/>
            <person name="Lee Y.-T."/>
        </authorList>
    </citation>
    <scope>NUCLEOTIDE SEQUENCE [LARGE SCALE GENOMIC DNA]</scope>
    <source>
        <strain evidence="1 2">AS73</strain>
    </source>
</reference>
<gene>
    <name evidence="1" type="ORF">IC796_16260</name>
</gene>
<reference evidence="2" key="1">
    <citation type="submission" date="2020-09" db="EMBL/GenBank/DDBJ databases">
        <title>Clinical and molecular characterization of Acinetobacter seifertii in Taiwan.</title>
        <authorList>
            <person name="Li L.-H."/>
            <person name="Yang Y.-S."/>
            <person name="Sun J.-R."/>
            <person name="Huang T.-W."/>
            <person name="Huang W.-C."/>
            <person name="Wang Y.-C."/>
            <person name="Kuo T.-H."/>
            <person name="Kuo S.-C."/>
            <person name="Chen T.-L."/>
        </authorList>
    </citation>
    <scope>NUCLEOTIDE SEQUENCE [LARGE SCALE GENOMIC DNA]</scope>
    <source>
        <strain evidence="2">AS73</strain>
    </source>
</reference>
<dbReference type="EMBL" id="CP061561">
    <property type="protein sequence ID" value="QNX04840.1"/>
    <property type="molecule type" value="Genomic_DNA"/>
</dbReference>
<name>A0A1Y3FA69_9GAMM</name>
<sequence>MNIYNSPVTKIAFWVIVIGGAACLLIPLFAPLLPLQYLKGYGEIGDVLGGISSPFLQILGSVLLFLVLKAQIDANGILHQQIEKEYTKEQLRHELNQLHELYMFVERNIKNFSYDQEKMIDGKSQMILLHSRRAIKCFIEDLESLDVDIHKDDDILRFDGVKEIMSILNSVDLYFDKIKDSEIAPYHKSFYKTLMQHELLFSVFPYQDLDNQAYLKQEHCPECGEYHANYPPLIYDRLQKIKKSFS</sequence>
<dbReference type="Proteomes" id="UP000516862">
    <property type="component" value="Chromosome"/>
</dbReference>
<dbReference type="AlphaFoldDB" id="A0A1Y3FA69"/>